<name>L0WAQ8_9GAMM</name>
<dbReference type="Proteomes" id="UP000010164">
    <property type="component" value="Unassembled WGS sequence"/>
</dbReference>
<dbReference type="InterPro" id="IPR018750">
    <property type="entry name" value="DUF2306_membrane"/>
</dbReference>
<evidence type="ECO:0000256" key="1">
    <source>
        <dbReference type="SAM" id="Phobius"/>
    </source>
</evidence>
<dbReference type="STRING" id="1177179.A11A3_11583"/>
<keyword evidence="3" id="KW-1185">Reference proteome</keyword>
<dbReference type="RefSeq" id="WP_008929491.1">
    <property type="nucleotide sequence ID" value="NZ_AMRJ01000018.1"/>
</dbReference>
<dbReference type="OrthoDB" id="9815686at2"/>
<protein>
    <recommendedName>
        <fullName evidence="4">Transmembrane protein</fullName>
    </recommendedName>
</protein>
<feature type="transmembrane region" description="Helical" evidence="1">
    <location>
        <begin position="38"/>
        <end position="63"/>
    </location>
</feature>
<reference evidence="2 3" key="1">
    <citation type="journal article" date="2012" name="J. Bacteriol.">
        <title>Genome Sequence of the Alkane-Degrading Bacterium Alcanivorax hongdengensis Type Strain A-11-3.</title>
        <authorList>
            <person name="Lai Q."/>
            <person name="Shao Z."/>
        </authorList>
    </citation>
    <scope>NUCLEOTIDE SEQUENCE [LARGE SCALE GENOMIC DNA]</scope>
    <source>
        <strain evidence="2 3">A-11-3</strain>
    </source>
</reference>
<dbReference type="EMBL" id="AMRJ01000018">
    <property type="protein sequence ID" value="EKF73848.1"/>
    <property type="molecule type" value="Genomic_DNA"/>
</dbReference>
<dbReference type="Pfam" id="PF10067">
    <property type="entry name" value="DUF2306"/>
    <property type="match status" value="1"/>
</dbReference>
<evidence type="ECO:0000313" key="2">
    <source>
        <dbReference type="EMBL" id="EKF73848.1"/>
    </source>
</evidence>
<gene>
    <name evidence="2" type="ORF">A11A3_11583</name>
</gene>
<dbReference type="eggNOG" id="COG5395">
    <property type="taxonomic scope" value="Bacteria"/>
</dbReference>
<keyword evidence="1" id="KW-0812">Transmembrane</keyword>
<proteinExistence type="predicted"/>
<feature type="transmembrane region" description="Helical" evidence="1">
    <location>
        <begin position="69"/>
        <end position="87"/>
    </location>
</feature>
<dbReference type="AlphaFoldDB" id="L0WAQ8"/>
<keyword evidence="1" id="KW-0472">Membrane</keyword>
<feature type="transmembrane region" description="Helical" evidence="1">
    <location>
        <begin position="99"/>
        <end position="117"/>
    </location>
</feature>
<evidence type="ECO:0008006" key="4">
    <source>
        <dbReference type="Google" id="ProtNLM"/>
    </source>
</evidence>
<feature type="transmembrane region" description="Helical" evidence="1">
    <location>
        <begin position="6"/>
        <end position="26"/>
    </location>
</feature>
<organism evidence="2 3">
    <name type="scientific">Alcanivorax hongdengensis A-11-3</name>
    <dbReference type="NCBI Taxonomy" id="1177179"/>
    <lineage>
        <taxon>Bacteria</taxon>
        <taxon>Pseudomonadati</taxon>
        <taxon>Pseudomonadota</taxon>
        <taxon>Gammaproteobacteria</taxon>
        <taxon>Oceanospirillales</taxon>
        <taxon>Alcanivoracaceae</taxon>
        <taxon>Alcanivorax</taxon>
    </lineage>
</organism>
<dbReference type="PATRIC" id="fig|1177179.3.peg.2312"/>
<evidence type="ECO:0000313" key="3">
    <source>
        <dbReference type="Proteomes" id="UP000010164"/>
    </source>
</evidence>
<keyword evidence="1" id="KW-1133">Transmembrane helix</keyword>
<accession>L0WAQ8</accession>
<comment type="caution">
    <text evidence="2">The sequence shown here is derived from an EMBL/GenBank/DDBJ whole genome shotgun (WGS) entry which is preliminary data.</text>
</comment>
<sequence length="129" mass="14395">MDYLTLAYLHLATILPAFLIATVQLVRPKGGPLHRQLGRLYMVLMLLTAVISLCMPASIGPVWLGHFGYIHLLSLLTLYAVPAAWQAARRGRIATHRRIMMMLYIGAFVLAGSFTLMPGRLIHGWLFGH</sequence>